<dbReference type="KEGG" id="apac:S7S_11805"/>
<gene>
    <name evidence="2" type="ORF">S7S_11805</name>
</gene>
<dbReference type="HOGENOM" id="CLU_2340602_0_0_6"/>
<feature type="transmembrane region" description="Helical" evidence="1">
    <location>
        <begin position="6"/>
        <end position="23"/>
    </location>
</feature>
<dbReference type="EMBL" id="CP004387">
    <property type="protein sequence ID" value="AJD48773.1"/>
    <property type="molecule type" value="Genomic_DNA"/>
</dbReference>
<accession>A0A0B4XQP5</accession>
<feature type="transmembrane region" description="Helical" evidence="1">
    <location>
        <begin position="67"/>
        <end position="91"/>
    </location>
</feature>
<organism evidence="2 3">
    <name type="scientific">Isoalcanivorax pacificus W11-5</name>
    <dbReference type="NCBI Taxonomy" id="391936"/>
    <lineage>
        <taxon>Bacteria</taxon>
        <taxon>Pseudomonadati</taxon>
        <taxon>Pseudomonadota</taxon>
        <taxon>Gammaproteobacteria</taxon>
        <taxon>Oceanospirillales</taxon>
        <taxon>Alcanivoracaceae</taxon>
        <taxon>Isoalcanivorax</taxon>
    </lineage>
</organism>
<protein>
    <submittedName>
        <fullName evidence="2">Uncharacterized protein</fullName>
    </submittedName>
</protein>
<dbReference type="AlphaFoldDB" id="A0A0B4XQP5"/>
<dbReference type="OrthoDB" id="5772845at2"/>
<evidence type="ECO:0000313" key="2">
    <source>
        <dbReference type="EMBL" id="AJD48773.1"/>
    </source>
</evidence>
<name>A0A0B4XQP5_9GAMM</name>
<keyword evidence="3" id="KW-1185">Reference proteome</keyword>
<dbReference type="RefSeq" id="WP_008736881.1">
    <property type="nucleotide sequence ID" value="NZ_CP004387.1"/>
</dbReference>
<reference evidence="2 3" key="1">
    <citation type="journal article" date="2012" name="J. Bacteriol.">
        <title>Genome sequence of an alkane-degrading bacterium, Alcanivorax pacificus type strain W11-5, isolated from deep sea sediment.</title>
        <authorList>
            <person name="Lai Q."/>
            <person name="Shao Z."/>
        </authorList>
    </citation>
    <scope>NUCLEOTIDE SEQUENCE [LARGE SCALE GENOMIC DNA]</scope>
    <source>
        <strain evidence="2 3">W11-5</strain>
    </source>
</reference>
<sequence length="97" mass="10622">MQILLVLVALLGVAAVLYSHLRLRYHSDTVLQRRATRLILIGVGTAFGLVMSYLFSDIGPLAARHAGLPPVLVFVSAFGLTHVPAACILFLKRQQQR</sequence>
<dbReference type="Proteomes" id="UP000006764">
    <property type="component" value="Chromosome"/>
</dbReference>
<keyword evidence="1" id="KW-0812">Transmembrane</keyword>
<keyword evidence="1" id="KW-1133">Transmembrane helix</keyword>
<dbReference type="STRING" id="391936.S7S_11805"/>
<keyword evidence="1" id="KW-0472">Membrane</keyword>
<evidence type="ECO:0000313" key="3">
    <source>
        <dbReference type="Proteomes" id="UP000006764"/>
    </source>
</evidence>
<proteinExistence type="predicted"/>
<feature type="transmembrane region" description="Helical" evidence="1">
    <location>
        <begin position="35"/>
        <end position="55"/>
    </location>
</feature>
<evidence type="ECO:0000256" key="1">
    <source>
        <dbReference type="SAM" id="Phobius"/>
    </source>
</evidence>